<dbReference type="Pfam" id="PF02837">
    <property type="entry name" value="Glyco_hydro_2_N"/>
    <property type="match status" value="1"/>
</dbReference>
<dbReference type="InterPro" id="IPR006101">
    <property type="entry name" value="Glyco_hydro_2"/>
</dbReference>
<feature type="domain" description="Glycoside hydrolase family 2 immunoglobulin-like beta-sandwich" evidence="7">
    <location>
        <begin position="182"/>
        <end position="278"/>
    </location>
</feature>
<evidence type="ECO:0000256" key="3">
    <source>
        <dbReference type="ARBA" id="ARBA00016205"/>
    </source>
</evidence>
<dbReference type="Gene3D" id="2.60.120.260">
    <property type="entry name" value="Galactose-binding domain-like"/>
    <property type="match status" value="1"/>
</dbReference>
<dbReference type="SUPFAM" id="SSF51445">
    <property type="entry name" value="(Trans)glycosidases"/>
    <property type="match status" value="1"/>
</dbReference>
<evidence type="ECO:0000259" key="8">
    <source>
        <dbReference type="Pfam" id="PF02836"/>
    </source>
</evidence>
<dbReference type="InterPro" id="IPR013783">
    <property type="entry name" value="Ig-like_fold"/>
</dbReference>
<dbReference type="InterPro" id="IPR006103">
    <property type="entry name" value="Glyco_hydro_2_cat"/>
</dbReference>
<dbReference type="NCBIfam" id="NF007538">
    <property type="entry name" value="PRK10150.1"/>
    <property type="match status" value="1"/>
</dbReference>
<dbReference type="SUPFAM" id="SSF49785">
    <property type="entry name" value="Galactose-binding domain-like"/>
    <property type="match status" value="1"/>
</dbReference>
<dbReference type="GO" id="GO:0030246">
    <property type="term" value="F:carbohydrate binding"/>
    <property type="evidence" value="ECO:0007669"/>
    <property type="project" value="TreeGrafter"/>
</dbReference>
<dbReference type="GO" id="GO:0019391">
    <property type="term" value="P:glucuronoside catabolic process"/>
    <property type="evidence" value="ECO:0007669"/>
    <property type="project" value="TreeGrafter"/>
</dbReference>
<sequence length="603" mass="68487">MLKPQANATRELVSLDGVWNFARAQSIDIDTEKTWERTIPPTLQVPVPASYNDIFVDSNIRNHVGWVYYQRRFTVPRSWSQHRYFLRFDAATHKARVYIDDQFVTEHIGGYTPFEVDLTSIVTPGQRIRLTVAVNNELDWHTIPPGRVETLGNGKRKQHYQHDFFNYAGLARSVWLYSVPNVFVNDVTVVTKVQGSTGIVDFNVATNTPLGDHSIRITLLDEEEIPVAQSSEPKGSLAVDSTHLWQPGAAYLYQLRAEVLSHDKEAVVDTYDQPVGIRSIEVSGNKFLINGKPFYLTGFGKHEDTPIRGKGHDAAYMIHDFELMKWMGANSFRTSHYPYAEEVLEYADRHGIVVINETAAVGLNLTIVAGLFGHKPVPTFSPDTMNNETQSAHSQAIRELIARDKNHPSVVMWTIANEPAASEAGVREYMEPLVELTRELDPTRPVCFANENQANIHTDLIADLFDVVCLNRYYGWYLNTGDLEEAEKGLEECLRSWEGKYCKPIIMTEYGADTLAGLHTVGDVPWSEEYQSRVLEMSHRVFDRVESVVGEQVWNFADFQTPSSFIFRVDGNKKGIFTRDRRPKSAAQVLRKRWTELVEKASQ</sequence>
<dbReference type="EMBL" id="JAOQAZ010000008">
    <property type="protein sequence ID" value="KAJ4264419.1"/>
    <property type="molecule type" value="Genomic_DNA"/>
</dbReference>
<evidence type="ECO:0000256" key="5">
    <source>
        <dbReference type="ARBA" id="ARBA00023295"/>
    </source>
</evidence>
<dbReference type="FunFam" id="2.60.120.260:FF:000027">
    <property type="entry name" value="Beta-glucuronidase"/>
    <property type="match status" value="1"/>
</dbReference>
<evidence type="ECO:0000259" key="9">
    <source>
        <dbReference type="Pfam" id="PF02837"/>
    </source>
</evidence>
<evidence type="ECO:0000259" key="7">
    <source>
        <dbReference type="Pfam" id="PF00703"/>
    </source>
</evidence>
<dbReference type="PRINTS" id="PR00132">
    <property type="entry name" value="GLHYDRLASE2"/>
</dbReference>
<evidence type="ECO:0000256" key="1">
    <source>
        <dbReference type="ARBA" id="ARBA00007401"/>
    </source>
</evidence>
<protein>
    <recommendedName>
        <fullName evidence="3">Beta-glucuronidase</fullName>
        <ecNumber evidence="2">3.2.1.31</ecNumber>
    </recommendedName>
</protein>
<dbReference type="InterPro" id="IPR023230">
    <property type="entry name" value="Glyco_hydro_2_CS"/>
</dbReference>
<dbReference type="OrthoDB" id="408532at2759"/>
<dbReference type="Gene3D" id="3.20.20.80">
    <property type="entry name" value="Glycosidases"/>
    <property type="match status" value="1"/>
</dbReference>
<dbReference type="EC" id="3.2.1.31" evidence="2"/>
<accession>A0A9W8S234</accession>
<keyword evidence="4 6" id="KW-0378">Hydrolase</keyword>
<evidence type="ECO:0000256" key="6">
    <source>
        <dbReference type="RuleBase" id="RU361154"/>
    </source>
</evidence>
<dbReference type="Proteomes" id="UP001152049">
    <property type="component" value="Unassembled WGS sequence"/>
</dbReference>
<feature type="domain" description="Glycosyl hydrolases family 2 sugar binding" evidence="9">
    <location>
        <begin position="13"/>
        <end position="180"/>
    </location>
</feature>
<dbReference type="InterPro" id="IPR006104">
    <property type="entry name" value="Glyco_hydro_2_N"/>
</dbReference>
<dbReference type="PROSITE" id="PS00719">
    <property type="entry name" value="GLYCOSYL_HYDROL_F2_1"/>
    <property type="match status" value="1"/>
</dbReference>
<dbReference type="InterPro" id="IPR008979">
    <property type="entry name" value="Galactose-bd-like_sf"/>
</dbReference>
<feature type="domain" description="Glycoside hydrolase family 2 catalytic" evidence="8">
    <location>
        <begin position="280"/>
        <end position="596"/>
    </location>
</feature>
<keyword evidence="11" id="KW-1185">Reference proteome</keyword>
<dbReference type="PANTHER" id="PTHR10066:SF67">
    <property type="entry name" value="BETA-GLUCURONIDASE"/>
    <property type="match status" value="1"/>
</dbReference>
<dbReference type="Pfam" id="PF00703">
    <property type="entry name" value="Glyco_hydro_2"/>
    <property type="match status" value="1"/>
</dbReference>
<dbReference type="FunFam" id="3.20.20.80:FF:000080">
    <property type="entry name" value="Beta-glucuronidase UidA"/>
    <property type="match status" value="1"/>
</dbReference>
<name>A0A9W8S234_9HYPO</name>
<dbReference type="AlphaFoldDB" id="A0A9W8S234"/>
<dbReference type="InterPro" id="IPR006102">
    <property type="entry name" value="Ig-like_GH2"/>
</dbReference>
<evidence type="ECO:0000313" key="11">
    <source>
        <dbReference type="Proteomes" id="UP001152049"/>
    </source>
</evidence>
<organism evidence="10 11">
    <name type="scientific">Fusarium torreyae</name>
    <dbReference type="NCBI Taxonomy" id="1237075"/>
    <lineage>
        <taxon>Eukaryota</taxon>
        <taxon>Fungi</taxon>
        <taxon>Dikarya</taxon>
        <taxon>Ascomycota</taxon>
        <taxon>Pezizomycotina</taxon>
        <taxon>Sordariomycetes</taxon>
        <taxon>Hypocreomycetidae</taxon>
        <taxon>Hypocreales</taxon>
        <taxon>Nectriaceae</taxon>
        <taxon>Fusarium</taxon>
    </lineage>
</organism>
<dbReference type="Pfam" id="PF02836">
    <property type="entry name" value="Glyco_hydro_2_C"/>
    <property type="match status" value="1"/>
</dbReference>
<dbReference type="GO" id="GO:0004566">
    <property type="term" value="F:beta-glucuronidase activity"/>
    <property type="evidence" value="ECO:0007669"/>
    <property type="project" value="UniProtKB-EC"/>
</dbReference>
<evidence type="ECO:0000256" key="4">
    <source>
        <dbReference type="ARBA" id="ARBA00022801"/>
    </source>
</evidence>
<comment type="similarity">
    <text evidence="1 6">Belongs to the glycosyl hydrolase 2 family.</text>
</comment>
<gene>
    <name evidence="10" type="ORF">NW762_005619</name>
</gene>
<proteinExistence type="inferred from homology"/>
<comment type="caution">
    <text evidence="10">The sequence shown here is derived from an EMBL/GenBank/DDBJ whole genome shotgun (WGS) entry which is preliminary data.</text>
</comment>
<dbReference type="PANTHER" id="PTHR10066">
    <property type="entry name" value="BETA-GLUCURONIDASE"/>
    <property type="match status" value="1"/>
</dbReference>
<dbReference type="InterPro" id="IPR036156">
    <property type="entry name" value="Beta-gal/glucu_dom_sf"/>
</dbReference>
<evidence type="ECO:0000313" key="10">
    <source>
        <dbReference type="EMBL" id="KAJ4264419.1"/>
    </source>
</evidence>
<keyword evidence="5 6" id="KW-0326">Glycosidase</keyword>
<dbReference type="GO" id="GO:0005975">
    <property type="term" value="P:carbohydrate metabolic process"/>
    <property type="evidence" value="ECO:0007669"/>
    <property type="project" value="InterPro"/>
</dbReference>
<evidence type="ECO:0000256" key="2">
    <source>
        <dbReference type="ARBA" id="ARBA00012761"/>
    </source>
</evidence>
<dbReference type="SUPFAM" id="SSF49303">
    <property type="entry name" value="beta-Galactosidase/glucuronidase domain"/>
    <property type="match status" value="1"/>
</dbReference>
<reference evidence="10" key="1">
    <citation type="submission" date="2022-09" db="EMBL/GenBank/DDBJ databases">
        <title>Fusarium specimens isolated from Avocado Roots.</title>
        <authorList>
            <person name="Stajich J."/>
            <person name="Roper C."/>
            <person name="Heimlech-Rivalta G."/>
        </authorList>
    </citation>
    <scope>NUCLEOTIDE SEQUENCE</scope>
    <source>
        <strain evidence="10">CF00136</strain>
    </source>
</reference>
<dbReference type="Gene3D" id="2.60.40.10">
    <property type="entry name" value="Immunoglobulins"/>
    <property type="match status" value="1"/>
</dbReference>
<dbReference type="InterPro" id="IPR017853">
    <property type="entry name" value="GH"/>
</dbReference>